<reference evidence="2" key="1">
    <citation type="submission" date="2016-04" db="EMBL/GenBank/DDBJ databases">
        <title>Comparative genomics of biotechnologically important yeasts.</title>
        <authorList>
            <consortium name="DOE Joint Genome Institute"/>
            <person name="Riley R."/>
            <person name="Haridas S."/>
            <person name="Wolfe K.H."/>
            <person name="Lopes M.R."/>
            <person name="Hittinger C.T."/>
            <person name="Goker M."/>
            <person name="Salamov A."/>
            <person name="Wisecaver J."/>
            <person name="Long T.M."/>
            <person name="Aerts A.L."/>
            <person name="Barry K."/>
            <person name="Choi C."/>
            <person name="Clum A."/>
            <person name="Coughlan A.Y."/>
            <person name="Deshpande S."/>
            <person name="Douglass A.P."/>
            <person name="Hanson S.J."/>
            <person name="Klenk H.-P."/>
            <person name="Labutti K."/>
            <person name="Lapidus A."/>
            <person name="Lindquist E."/>
            <person name="Lipzen A."/>
            <person name="Meier-Kolthoff J.P."/>
            <person name="Ohm R.A."/>
            <person name="Otillar R.P."/>
            <person name="Pangilinan J."/>
            <person name="Peng Y."/>
            <person name="Rokas A."/>
            <person name="Rosa C.A."/>
            <person name="Scheuner C."/>
            <person name="Sibirny A.A."/>
            <person name="Slot J.C."/>
            <person name="Stielow J.B."/>
            <person name="Sun H."/>
            <person name="Kurtzman C.P."/>
            <person name="Blackwell M."/>
            <person name="Grigoriev I.V."/>
            <person name="Jeffries T.W."/>
        </authorList>
    </citation>
    <scope>NUCLEOTIDE SEQUENCE [LARGE SCALE GENOMIC DNA]</scope>
    <source>
        <strain evidence="2">NRRL YB-2248</strain>
    </source>
</reference>
<dbReference type="EMBL" id="KV453847">
    <property type="protein sequence ID" value="ODV87675.1"/>
    <property type="molecule type" value="Genomic_DNA"/>
</dbReference>
<dbReference type="STRING" id="983967.A0A1E4T7G1"/>
<dbReference type="Proteomes" id="UP000094801">
    <property type="component" value="Unassembled WGS sequence"/>
</dbReference>
<evidence type="ECO:0000313" key="2">
    <source>
        <dbReference type="Proteomes" id="UP000094801"/>
    </source>
</evidence>
<accession>A0A1E4T7G1</accession>
<keyword evidence="2" id="KW-1185">Reference proteome</keyword>
<dbReference type="AlphaFoldDB" id="A0A1E4T7G1"/>
<name>A0A1E4T7G1_9ASCO</name>
<proteinExistence type="predicted"/>
<sequence length="392" mass="45636">MTQSASTAKAIRKLKYLSLLVLGPKDLERISRLRPLDKQRGWVLRLQQELSPLQLQLFNAFRNFTRLYATLLTALMIAAKFQPIKKKSIIKFTSSVSLVLTLNPLLKRVFANDQSLASNIIPNLLTSLPLAIYPVDPRFQKNYISIYLLILVFEHGYKLIECLNSKIASKRHLLKPLNQSWLIFPLCYSIIYDDYISNKSHCPKYFVQALDFLKEDLSMNRENFVKVYLPEKLLSSFKRIYPSFLALDIKDKKTLEPEMLVMALRKAFKAIFTGLFISSTSFYLSYKSRFSTLKVNRKFQQRLNGFVSSLIILIYEGEDLRSFWLYILRMTLLSHFKRFKYKLDKILIITNLTLLLTVNNIYKKKPHLTDTISQNRSLNTLLETIESGSLLS</sequence>
<protein>
    <submittedName>
        <fullName evidence="1">Uncharacterized protein</fullName>
    </submittedName>
</protein>
<evidence type="ECO:0000313" key="1">
    <source>
        <dbReference type="EMBL" id="ODV87675.1"/>
    </source>
</evidence>
<gene>
    <name evidence="1" type="ORF">CANARDRAFT_4995</name>
</gene>
<organism evidence="1 2">
    <name type="scientific">[Candida] arabinofermentans NRRL YB-2248</name>
    <dbReference type="NCBI Taxonomy" id="983967"/>
    <lineage>
        <taxon>Eukaryota</taxon>
        <taxon>Fungi</taxon>
        <taxon>Dikarya</taxon>
        <taxon>Ascomycota</taxon>
        <taxon>Saccharomycotina</taxon>
        <taxon>Pichiomycetes</taxon>
        <taxon>Pichiales</taxon>
        <taxon>Pichiaceae</taxon>
        <taxon>Ogataea</taxon>
        <taxon>Ogataea/Candida clade</taxon>
    </lineage>
</organism>